<dbReference type="EMBL" id="KZ819637">
    <property type="protein sequence ID" value="PWN89600.1"/>
    <property type="molecule type" value="Genomic_DNA"/>
</dbReference>
<feature type="compositionally biased region" description="Low complexity" evidence="1">
    <location>
        <begin position="200"/>
        <end position="218"/>
    </location>
</feature>
<feature type="compositionally biased region" description="Low complexity" evidence="1">
    <location>
        <begin position="400"/>
        <end position="413"/>
    </location>
</feature>
<feature type="compositionally biased region" description="Low complexity" evidence="1">
    <location>
        <begin position="244"/>
        <end position="261"/>
    </location>
</feature>
<dbReference type="InParanoid" id="A0A316YJ87"/>
<feature type="compositionally biased region" description="Gly residues" evidence="1">
    <location>
        <begin position="11"/>
        <end position="21"/>
    </location>
</feature>
<accession>A0A316YJ87</accession>
<feature type="compositionally biased region" description="Basic and acidic residues" evidence="1">
    <location>
        <begin position="541"/>
        <end position="552"/>
    </location>
</feature>
<dbReference type="GeneID" id="37044109"/>
<evidence type="ECO:0000313" key="3">
    <source>
        <dbReference type="Proteomes" id="UP000245768"/>
    </source>
</evidence>
<feature type="region of interest" description="Disordered" evidence="1">
    <location>
        <begin position="199"/>
        <end position="307"/>
    </location>
</feature>
<feature type="region of interest" description="Disordered" evidence="1">
    <location>
        <begin position="489"/>
        <end position="556"/>
    </location>
</feature>
<organism evidence="2 3">
    <name type="scientific">Acaromyces ingoldii</name>
    <dbReference type="NCBI Taxonomy" id="215250"/>
    <lineage>
        <taxon>Eukaryota</taxon>
        <taxon>Fungi</taxon>
        <taxon>Dikarya</taxon>
        <taxon>Basidiomycota</taxon>
        <taxon>Ustilaginomycotina</taxon>
        <taxon>Exobasidiomycetes</taxon>
        <taxon>Exobasidiales</taxon>
        <taxon>Cryptobasidiaceae</taxon>
        <taxon>Acaromyces</taxon>
    </lineage>
</organism>
<feature type="compositionally biased region" description="Low complexity" evidence="1">
    <location>
        <begin position="489"/>
        <end position="510"/>
    </location>
</feature>
<feature type="compositionally biased region" description="Polar residues" evidence="1">
    <location>
        <begin position="526"/>
        <end position="536"/>
    </location>
</feature>
<feature type="compositionally biased region" description="Polar residues" evidence="1">
    <location>
        <begin position="233"/>
        <end position="243"/>
    </location>
</feature>
<feature type="compositionally biased region" description="Polar residues" evidence="1">
    <location>
        <begin position="376"/>
        <end position="399"/>
    </location>
</feature>
<name>A0A316YJ87_9BASI</name>
<feature type="region of interest" description="Disordered" evidence="1">
    <location>
        <begin position="1"/>
        <end position="68"/>
    </location>
</feature>
<reference evidence="2 3" key="1">
    <citation type="journal article" date="2018" name="Mol. Biol. Evol.">
        <title>Broad Genomic Sampling Reveals a Smut Pathogenic Ancestry of the Fungal Clade Ustilaginomycotina.</title>
        <authorList>
            <person name="Kijpornyongpan T."/>
            <person name="Mondo S.J."/>
            <person name="Barry K."/>
            <person name="Sandor L."/>
            <person name="Lee J."/>
            <person name="Lipzen A."/>
            <person name="Pangilinan J."/>
            <person name="LaButti K."/>
            <person name="Hainaut M."/>
            <person name="Henrissat B."/>
            <person name="Grigoriev I.V."/>
            <person name="Spatafora J.W."/>
            <person name="Aime M.C."/>
        </authorList>
    </citation>
    <scope>NUCLEOTIDE SEQUENCE [LARGE SCALE GENOMIC DNA]</scope>
    <source>
        <strain evidence="2 3">MCA 4198</strain>
    </source>
</reference>
<dbReference type="RefSeq" id="XP_025376798.1">
    <property type="nucleotide sequence ID" value="XM_025522193.1"/>
</dbReference>
<feature type="compositionally biased region" description="Low complexity" evidence="1">
    <location>
        <begin position="22"/>
        <end position="57"/>
    </location>
</feature>
<dbReference type="Proteomes" id="UP000245768">
    <property type="component" value="Unassembled WGS sequence"/>
</dbReference>
<protein>
    <submittedName>
        <fullName evidence="2">Uncharacterized protein</fullName>
    </submittedName>
</protein>
<gene>
    <name evidence="2" type="ORF">FA10DRAFT_268126</name>
</gene>
<feature type="compositionally biased region" description="Polar residues" evidence="1">
    <location>
        <begin position="269"/>
        <end position="284"/>
    </location>
</feature>
<dbReference type="AlphaFoldDB" id="A0A316YJ87"/>
<sequence>MPLSESQGHEAAGGGDGGYFGSGSVIITDSPSSSPSLGASHYSTAHKQQQQQQQIQQPAQARHTQVQYLSSWRSTPDVSDVPSLSLSNSSFSATSDAPLPSPGGRGQLDYEFIETLDRIRRVAYRLALPVAEVQRIVDVAQRLANGTENAALDDSLLLSRYGLDAVVYRAVLEAMRSDQEQQRSPAVPSARATLEMLSTPHPSDVSASPPSSAPSFPSMQQWGPATSARRQRWITSSPTSTYGQQQQLQQQHQHQQQQQLLRTPPFHPSRSQAPTHTQNHTLLPSYSYRDAPGRLRSLPTRSHRSMDDYTSTLTTATDSSISQNIDHHTIHHLPPAAPSLHGLFSQQASLVSGGRMTSPRIDEERDRYAVREDTLKQPSSRQSTATKPPQRGSSTSQLVASPSSASCASPSLSGRKASRRASADVLGLSMDHGASPSGASRASSPASASAYAFGAAADERSGSKLSHDEIMAKLQRKVKERIAAKAAAALTGAGSPSMGSSNSGSSSKPSSRNRSRSRPPRPKTTGDGQTRGSSRGMSVDEEARMNVDEDPRSPAGIEALLSAAAIADHQRLP</sequence>
<feature type="compositionally biased region" description="Polar residues" evidence="1">
    <location>
        <begin position="58"/>
        <end position="68"/>
    </location>
</feature>
<evidence type="ECO:0000256" key="1">
    <source>
        <dbReference type="SAM" id="MobiDB-lite"/>
    </source>
</evidence>
<feature type="region of interest" description="Disordered" evidence="1">
    <location>
        <begin position="350"/>
        <end position="420"/>
    </location>
</feature>
<feature type="compositionally biased region" description="Basic and acidic residues" evidence="1">
    <location>
        <begin position="360"/>
        <end position="375"/>
    </location>
</feature>
<proteinExistence type="predicted"/>
<evidence type="ECO:0000313" key="2">
    <source>
        <dbReference type="EMBL" id="PWN89600.1"/>
    </source>
</evidence>
<keyword evidence="3" id="KW-1185">Reference proteome</keyword>
<feature type="compositionally biased region" description="Basic residues" evidence="1">
    <location>
        <begin position="511"/>
        <end position="521"/>
    </location>
</feature>